<keyword evidence="1" id="KW-0969">Cilium</keyword>
<protein>
    <submittedName>
        <fullName evidence="1">Flagellar protein, putative</fullName>
    </submittedName>
</protein>
<dbReference type="InterPro" id="IPR023157">
    <property type="entry name" value="AGR-C-984p-like_sf"/>
</dbReference>
<keyword evidence="2" id="KW-1185">Reference proteome</keyword>
<dbReference type="Pfam" id="PF06748">
    <property type="entry name" value="DUF1217"/>
    <property type="match status" value="2"/>
</dbReference>
<sequence>MTYTPMIGGPGLVGWQILQNTMDTQRTAFNKTPEITREAAYFTETIGSIGSAEELVGNRRLLSVALTAFGMEDELDSKYLVRRLIEEGTKDDEALANKLNDSRFVALADAFDFEPVITRKTQEEGFAETVLVRYEERIRANLAQTLTEPDYVADPDYAALFAAQVEENLEISRAYFTENIGRITSAEELLLDPELRQVATTAFDLGDRARSTTLLRRALEEDPAEATALSNVLNDRNLRAFSMAFAFYETETSTVLQTEGFASNITEQFRWQRFEDAVSDVNEAIGAALKFQRSLPELAANDLSETAKWYNVLGSTMMREVFETALSLPDGFSQIDLDKQVEVISDRARQRFGIETFSDLQDPKTLNGIIQSYLLQDQISQSGAFGSQQIALTLLSTIRYDRDRA</sequence>
<keyword evidence="1" id="KW-0966">Cell projection</keyword>
<reference evidence="1 2" key="1">
    <citation type="journal article" date="2010" name="J. Bacteriol.">
        <title>Genome sequences of Pelagibaca bermudensis HTCC2601T and Maritimibacter alkaliphilus HTCC2654T, the type strains of two marine Roseobacter genera.</title>
        <authorList>
            <person name="Thrash J.C."/>
            <person name="Cho J.C."/>
            <person name="Ferriera S."/>
            <person name="Johnson J."/>
            <person name="Vergin K.L."/>
            <person name="Giovannoni S.J."/>
        </authorList>
    </citation>
    <scope>NUCLEOTIDE SEQUENCE [LARGE SCALE GENOMIC DNA]</scope>
    <source>
        <strain evidence="2">DSM 26914 / JCM 13377 / KCTC 12554 / HTCC2601</strain>
    </source>
</reference>
<dbReference type="EMBL" id="AATQ01000002">
    <property type="protein sequence ID" value="EAU48184.1"/>
    <property type="molecule type" value="Genomic_DNA"/>
</dbReference>
<dbReference type="InterPro" id="IPR010626">
    <property type="entry name" value="DUF1217"/>
</dbReference>
<dbReference type="STRING" id="314265.R2601_14500"/>
<proteinExistence type="predicted"/>
<dbReference type="HOGENOM" id="CLU_675963_0_0_5"/>
<dbReference type="Proteomes" id="UP000006230">
    <property type="component" value="Unassembled WGS sequence"/>
</dbReference>
<dbReference type="Gene3D" id="1.10.3700.10">
    <property type="entry name" value="AGR C 984p-like"/>
    <property type="match status" value="2"/>
</dbReference>
<evidence type="ECO:0000313" key="1">
    <source>
        <dbReference type="EMBL" id="EAU48184.1"/>
    </source>
</evidence>
<comment type="caution">
    <text evidence="1">The sequence shown here is derived from an EMBL/GenBank/DDBJ whole genome shotgun (WGS) entry which is preliminary data.</text>
</comment>
<accession>Q0FVE2</accession>
<dbReference type="RefSeq" id="WP_007795530.1">
    <property type="nucleotide sequence ID" value="NZ_DS022276.1"/>
</dbReference>
<gene>
    <name evidence="1" type="ORF">R2601_14500</name>
</gene>
<keyword evidence="1" id="KW-0282">Flagellum</keyword>
<dbReference type="AlphaFoldDB" id="Q0FVE2"/>
<name>Q0FVE2_SALBH</name>
<dbReference type="SUPFAM" id="SSF158837">
    <property type="entry name" value="AGR C 984p-like"/>
    <property type="match status" value="2"/>
</dbReference>
<evidence type="ECO:0000313" key="2">
    <source>
        <dbReference type="Proteomes" id="UP000006230"/>
    </source>
</evidence>
<dbReference type="eggNOG" id="ENOG502ZBJH">
    <property type="taxonomic scope" value="Bacteria"/>
</dbReference>
<organism evidence="1 2">
    <name type="scientific">Salipiger bermudensis (strain DSM 26914 / JCM 13377 / KCTC 12554 / HTCC2601)</name>
    <name type="common">Pelagibaca bermudensis</name>
    <dbReference type="NCBI Taxonomy" id="314265"/>
    <lineage>
        <taxon>Bacteria</taxon>
        <taxon>Pseudomonadati</taxon>
        <taxon>Pseudomonadota</taxon>
        <taxon>Alphaproteobacteria</taxon>
        <taxon>Rhodobacterales</taxon>
        <taxon>Roseobacteraceae</taxon>
        <taxon>Salipiger</taxon>
    </lineage>
</organism>